<dbReference type="Gene3D" id="1.10.3290.10">
    <property type="entry name" value="Fido-like domain"/>
    <property type="match status" value="1"/>
</dbReference>
<reference evidence="2" key="1">
    <citation type="submission" date="2023-06" db="EMBL/GenBank/DDBJ databases">
        <title>Genome sequence of Methanosarcinaceae archaeon Ag5.</title>
        <authorList>
            <person name="Protasov E."/>
            <person name="Platt K."/>
            <person name="Poehlein A."/>
            <person name="Daniel R."/>
            <person name="Brune A."/>
        </authorList>
    </citation>
    <scope>NUCLEOTIDE SEQUENCE</scope>
    <source>
        <strain evidence="2">Ag5</strain>
    </source>
</reference>
<dbReference type="InterPro" id="IPR040198">
    <property type="entry name" value="Fido_containing"/>
</dbReference>
<evidence type="ECO:0000313" key="2">
    <source>
        <dbReference type="EMBL" id="MDV0447656.1"/>
    </source>
</evidence>
<dbReference type="InterPro" id="IPR003812">
    <property type="entry name" value="Fido"/>
</dbReference>
<proteinExistence type="predicted"/>
<comment type="caution">
    <text evidence="2">The sequence shown here is derived from an EMBL/GenBank/DDBJ whole genome shotgun (WGS) entry which is preliminary data.</text>
</comment>
<evidence type="ECO:0000259" key="1">
    <source>
        <dbReference type="PROSITE" id="PS51459"/>
    </source>
</evidence>
<dbReference type="Proteomes" id="UP001271789">
    <property type="component" value="Unassembled WGS sequence"/>
</dbReference>
<gene>
    <name evidence="2" type="ORF">MsAg5_15660</name>
</gene>
<protein>
    <recommendedName>
        <fullName evidence="1">Fido domain-containing protein</fullName>
    </recommendedName>
</protein>
<sequence>MDSKFYRVEKVQAGQESKPGEYRYYLIKDIQFKDQKSKVRKRVDFPDRIIFDAEFEKKIIAKKASMSLSYFHFDYLIPEDVLPLEYKKFLYETFFKNISADEAAAYHQFNEINYIHGTTSIEGNTLNKQEVSDLIEKSIQPAQKSLREIFEVQNYKKVRLFTRSHTKRIDSAFVKKLHLLVMENILDNPGQFRQIGNIGISGCDFQLTPPELVEEELEAAISKYYQNIDAGKYPFEQIIQFHYEFEMIHPFVDGNGRVGRELVNYLLKKEGYPDLILRNEDRADYIKALQFGNNSEYKEMIEIFSRLYQIRLSKIETEFDRLKTR</sequence>
<dbReference type="EMBL" id="JAWDKD010000021">
    <property type="protein sequence ID" value="MDV0447656.1"/>
    <property type="molecule type" value="Genomic_DNA"/>
</dbReference>
<accession>A0AAE4SDK3</accession>
<dbReference type="PROSITE" id="PS51459">
    <property type="entry name" value="FIDO"/>
    <property type="match status" value="1"/>
</dbReference>
<dbReference type="PANTHER" id="PTHR13504:SF38">
    <property type="entry name" value="FIDO DOMAIN-CONTAINING PROTEIN"/>
    <property type="match status" value="1"/>
</dbReference>
<dbReference type="RefSeq" id="WP_338100096.1">
    <property type="nucleotide sequence ID" value="NZ_JAWDKD010000021.1"/>
</dbReference>
<dbReference type="Pfam" id="PF02661">
    <property type="entry name" value="Fic"/>
    <property type="match status" value="1"/>
</dbReference>
<dbReference type="SUPFAM" id="SSF140931">
    <property type="entry name" value="Fic-like"/>
    <property type="match status" value="1"/>
</dbReference>
<evidence type="ECO:0000313" key="3">
    <source>
        <dbReference type="Proteomes" id="UP001271789"/>
    </source>
</evidence>
<keyword evidence="3" id="KW-1185">Reference proteome</keyword>
<name>A0AAE4SDK3_9EURY</name>
<organism evidence="2 3">
    <name type="scientific">Methanolapillus africanus</name>
    <dbReference type="NCBI Taxonomy" id="3028297"/>
    <lineage>
        <taxon>Archaea</taxon>
        <taxon>Methanobacteriati</taxon>
        <taxon>Methanobacteriota</taxon>
        <taxon>Stenosarchaea group</taxon>
        <taxon>Methanomicrobia</taxon>
        <taxon>Methanosarcinales</taxon>
        <taxon>Methanosarcinaceae</taxon>
        <taxon>Methanolapillus</taxon>
    </lineage>
</organism>
<dbReference type="AlphaFoldDB" id="A0AAE4SDK3"/>
<dbReference type="InterPro" id="IPR036597">
    <property type="entry name" value="Fido-like_dom_sf"/>
</dbReference>
<dbReference type="PANTHER" id="PTHR13504">
    <property type="entry name" value="FIDO DOMAIN-CONTAINING PROTEIN DDB_G0283145"/>
    <property type="match status" value="1"/>
</dbReference>
<feature type="domain" description="Fido" evidence="1">
    <location>
        <begin position="169"/>
        <end position="306"/>
    </location>
</feature>